<dbReference type="EMBL" id="CAJOBI010082711">
    <property type="protein sequence ID" value="CAF4504875.1"/>
    <property type="molecule type" value="Genomic_DNA"/>
</dbReference>
<gene>
    <name evidence="1" type="ORF">SMN809_LOCUS35079</name>
</gene>
<evidence type="ECO:0000313" key="2">
    <source>
        <dbReference type="Proteomes" id="UP000676336"/>
    </source>
</evidence>
<dbReference type="Proteomes" id="UP000676336">
    <property type="component" value="Unassembled WGS sequence"/>
</dbReference>
<protein>
    <submittedName>
        <fullName evidence="1">Uncharacterized protein</fullName>
    </submittedName>
</protein>
<feature type="non-terminal residue" evidence="1">
    <location>
        <position position="1"/>
    </location>
</feature>
<proteinExistence type="predicted"/>
<sequence>MNAHMYRYIQRLRPSNAKIPTSGRSSVEPSNITNELDIFQQESFMTDIS</sequence>
<evidence type="ECO:0000313" key="1">
    <source>
        <dbReference type="EMBL" id="CAF4504875.1"/>
    </source>
</evidence>
<name>A0A8S2XLC2_9BILA</name>
<dbReference type="AlphaFoldDB" id="A0A8S2XLC2"/>
<accession>A0A8S2XLC2</accession>
<comment type="caution">
    <text evidence="1">The sequence shown here is derived from an EMBL/GenBank/DDBJ whole genome shotgun (WGS) entry which is preliminary data.</text>
</comment>
<reference evidence="1" key="1">
    <citation type="submission" date="2021-02" db="EMBL/GenBank/DDBJ databases">
        <authorList>
            <person name="Nowell W R."/>
        </authorList>
    </citation>
    <scope>NUCLEOTIDE SEQUENCE</scope>
</reference>
<organism evidence="1 2">
    <name type="scientific">Rotaria magnacalcarata</name>
    <dbReference type="NCBI Taxonomy" id="392030"/>
    <lineage>
        <taxon>Eukaryota</taxon>
        <taxon>Metazoa</taxon>
        <taxon>Spiralia</taxon>
        <taxon>Gnathifera</taxon>
        <taxon>Rotifera</taxon>
        <taxon>Eurotatoria</taxon>
        <taxon>Bdelloidea</taxon>
        <taxon>Philodinida</taxon>
        <taxon>Philodinidae</taxon>
        <taxon>Rotaria</taxon>
    </lineage>
</organism>